<evidence type="ECO:0000313" key="1">
    <source>
        <dbReference type="EMBL" id="GAG84353.1"/>
    </source>
</evidence>
<feature type="non-terminal residue" evidence="1">
    <location>
        <position position="309"/>
    </location>
</feature>
<comment type="caution">
    <text evidence="1">The sequence shown here is derived from an EMBL/GenBank/DDBJ whole genome shotgun (WGS) entry which is preliminary data.</text>
</comment>
<sequence length="309" mass="37237">KWSMYPPTVNELYPNMTKISSKWHSQKMDIANQIGEISSLWMCGLRERNKAFENGIKSWHDPRACSRLFGIKGDRGKIIDKMININKQNTDKFLPAKIKFDDYDWKNKENDIYLDFETFNDIFEDFEYIPEQKSFNILFLIGVGFMKDNKWEFKYFISQKPDMDNEYKIMNEFMMFLKDNFDNPNIYYWHAEKSFWNRSCNQQFDRVDLNEEDREKILDWNIDDNLRDLRKFFVDNKIVIKDCFSYSLKKIAHSMKKYQLINTPIESECLDGLTAMIKAWKTYKTIDNPVNSVIMKDIIKYNEFDCKLL</sequence>
<feature type="non-terminal residue" evidence="1">
    <location>
        <position position="1"/>
    </location>
</feature>
<proteinExistence type="predicted"/>
<reference evidence="1" key="1">
    <citation type="journal article" date="2014" name="Front. Microbiol.">
        <title>High frequency of phylogenetically diverse reductive dehalogenase-homologous genes in deep subseafloor sedimentary metagenomes.</title>
        <authorList>
            <person name="Kawai M."/>
            <person name="Futagami T."/>
            <person name="Toyoda A."/>
            <person name="Takaki Y."/>
            <person name="Nishi S."/>
            <person name="Hori S."/>
            <person name="Arai W."/>
            <person name="Tsubouchi T."/>
            <person name="Morono Y."/>
            <person name="Uchiyama I."/>
            <person name="Ito T."/>
            <person name="Fujiyama A."/>
            <person name="Inagaki F."/>
            <person name="Takami H."/>
        </authorList>
    </citation>
    <scope>NUCLEOTIDE SEQUENCE</scope>
    <source>
        <strain evidence="1">Expedition CK06-06</strain>
    </source>
</reference>
<protein>
    <submittedName>
        <fullName evidence="1">Uncharacterized protein</fullName>
    </submittedName>
</protein>
<name>X1BJU1_9ZZZZ</name>
<accession>X1BJU1</accession>
<organism evidence="1">
    <name type="scientific">marine sediment metagenome</name>
    <dbReference type="NCBI Taxonomy" id="412755"/>
    <lineage>
        <taxon>unclassified sequences</taxon>
        <taxon>metagenomes</taxon>
        <taxon>ecological metagenomes</taxon>
    </lineage>
</organism>
<gene>
    <name evidence="1" type="ORF">S01H4_29959</name>
</gene>
<dbReference type="EMBL" id="BART01015431">
    <property type="protein sequence ID" value="GAG84353.1"/>
    <property type="molecule type" value="Genomic_DNA"/>
</dbReference>
<dbReference type="AlphaFoldDB" id="X1BJU1"/>